<evidence type="ECO:0000313" key="1">
    <source>
        <dbReference type="EMBL" id="MBX56776.1"/>
    </source>
</evidence>
<protein>
    <submittedName>
        <fullName evidence="1">Uncharacterized protein</fullName>
    </submittedName>
</protein>
<accession>A0A2P2PPV8</accession>
<name>A0A2P2PPV8_RHIMU</name>
<dbReference type="EMBL" id="GGEC01076292">
    <property type="protein sequence ID" value="MBX56776.1"/>
    <property type="molecule type" value="Transcribed_RNA"/>
</dbReference>
<proteinExistence type="predicted"/>
<dbReference type="AlphaFoldDB" id="A0A2P2PPV8"/>
<organism evidence="1">
    <name type="scientific">Rhizophora mucronata</name>
    <name type="common">Asiatic mangrove</name>
    <dbReference type="NCBI Taxonomy" id="61149"/>
    <lineage>
        <taxon>Eukaryota</taxon>
        <taxon>Viridiplantae</taxon>
        <taxon>Streptophyta</taxon>
        <taxon>Embryophyta</taxon>
        <taxon>Tracheophyta</taxon>
        <taxon>Spermatophyta</taxon>
        <taxon>Magnoliopsida</taxon>
        <taxon>eudicotyledons</taxon>
        <taxon>Gunneridae</taxon>
        <taxon>Pentapetalae</taxon>
        <taxon>rosids</taxon>
        <taxon>fabids</taxon>
        <taxon>Malpighiales</taxon>
        <taxon>Rhizophoraceae</taxon>
        <taxon>Rhizophora</taxon>
    </lineage>
</organism>
<reference evidence="1" key="1">
    <citation type="submission" date="2018-02" db="EMBL/GenBank/DDBJ databases">
        <title>Rhizophora mucronata_Transcriptome.</title>
        <authorList>
            <person name="Meera S.P."/>
            <person name="Sreeshan A."/>
            <person name="Augustine A."/>
        </authorList>
    </citation>
    <scope>NUCLEOTIDE SEQUENCE</scope>
    <source>
        <tissue evidence="1">Leaf</tissue>
    </source>
</reference>
<sequence>MPQRCDEMLKEHSFALISFNKRIWKMHIGSILFLMRKVQHYGCGCREACGEVGSNNANICFSTF</sequence>